<dbReference type="Proteomes" id="UP000002171">
    <property type="component" value="Unassembled WGS sequence"/>
</dbReference>
<keyword evidence="2" id="KW-1185">Reference proteome</keyword>
<dbReference type="SUPFAM" id="SSF53850">
    <property type="entry name" value="Periplasmic binding protein-like II"/>
    <property type="match status" value="1"/>
</dbReference>
<evidence type="ECO:0008006" key="3">
    <source>
        <dbReference type="Google" id="ProtNLM"/>
    </source>
</evidence>
<evidence type="ECO:0000313" key="2">
    <source>
        <dbReference type="Proteomes" id="UP000002171"/>
    </source>
</evidence>
<dbReference type="EMBL" id="AAOW01000014">
    <property type="protein sequence ID" value="EAR60690.1"/>
    <property type="molecule type" value="Genomic_DNA"/>
</dbReference>
<evidence type="ECO:0000313" key="1">
    <source>
        <dbReference type="EMBL" id="EAR60690.1"/>
    </source>
</evidence>
<protein>
    <recommendedName>
        <fullName evidence="3">Solute-binding protein family 3/N-terminal domain-containing protein</fullName>
    </recommendedName>
</protein>
<dbReference type="AlphaFoldDB" id="A0A7U8C396"/>
<reference evidence="1 2" key="1">
    <citation type="submission" date="2006-02" db="EMBL/GenBank/DDBJ databases">
        <authorList>
            <person name="Pinhassi J."/>
            <person name="Pedros-Alio C."/>
            <person name="Ferriera S."/>
            <person name="Johnson J."/>
            <person name="Kravitz S."/>
            <person name="Halpern A."/>
            <person name="Remington K."/>
            <person name="Beeson K."/>
            <person name="Tran B."/>
            <person name="Rogers Y.-H."/>
            <person name="Friedman R."/>
            <person name="Venter J.C."/>
        </authorList>
    </citation>
    <scope>NUCLEOTIDE SEQUENCE [LARGE SCALE GENOMIC DNA]</scope>
    <source>
        <strain evidence="1 2">MED92</strain>
    </source>
</reference>
<organism evidence="1 2">
    <name type="scientific">Neptuniibacter caesariensis</name>
    <dbReference type="NCBI Taxonomy" id="207954"/>
    <lineage>
        <taxon>Bacteria</taxon>
        <taxon>Pseudomonadati</taxon>
        <taxon>Pseudomonadota</taxon>
        <taxon>Gammaproteobacteria</taxon>
        <taxon>Oceanospirillales</taxon>
        <taxon>Oceanospirillaceae</taxon>
        <taxon>Neptuniibacter</taxon>
    </lineage>
</organism>
<accession>A0A7U8C396</accession>
<dbReference type="OrthoDB" id="6120576at2"/>
<dbReference type="Gene3D" id="3.40.190.10">
    <property type="entry name" value="Periplasmic binding protein-like II"/>
    <property type="match status" value="1"/>
</dbReference>
<sequence length="217" mass="24508">MRTLFLIGTLLLTTVKAEAETVIEVLAVEYPPFTTAKVTGNGLSFRLLKQHLKEVDKLSLEPLFLPPARLQQRIKSNNWCFSFYPVGKAVESKFVALADRTFRIGLFFKEDDPNLHWQSLEQLAGYRVAILRSDRSSQLYDRFIKAGLSPVFVDEVEQGLKMLQLNRVDAALGDEHLRNFVGLGLNNLEGIKFADTPLFETQIGVFVNLNCPHADLL</sequence>
<comment type="caution">
    <text evidence="1">The sequence shown here is derived from an EMBL/GenBank/DDBJ whole genome shotgun (WGS) entry which is preliminary data.</text>
</comment>
<gene>
    <name evidence="1" type="ORF">MED92_13483</name>
</gene>
<dbReference type="RefSeq" id="WP_007020362.1">
    <property type="nucleotide sequence ID" value="NZ_CH724125.1"/>
</dbReference>
<proteinExistence type="predicted"/>
<name>A0A7U8C396_NEPCE</name>